<dbReference type="AlphaFoldDB" id="A0A3B1B4F5"/>
<reference evidence="1" key="1">
    <citation type="submission" date="2018-06" db="EMBL/GenBank/DDBJ databases">
        <authorList>
            <person name="Zhirakovskaya E."/>
        </authorList>
    </citation>
    <scope>NUCLEOTIDE SEQUENCE</scope>
</reference>
<protein>
    <submittedName>
        <fullName evidence="1">Uncharacterized protein</fullName>
    </submittedName>
</protein>
<proteinExistence type="predicted"/>
<accession>A0A3B1B4F5</accession>
<name>A0A3B1B4F5_9ZZZZ</name>
<dbReference type="Gene3D" id="3.90.10.10">
    <property type="entry name" value="Cytochrome C3"/>
    <property type="match status" value="1"/>
</dbReference>
<dbReference type="InterPro" id="IPR036280">
    <property type="entry name" value="Multihaem_cyt_sf"/>
</dbReference>
<dbReference type="EMBL" id="UOFU01000219">
    <property type="protein sequence ID" value="VAX01155.1"/>
    <property type="molecule type" value="Genomic_DNA"/>
</dbReference>
<evidence type="ECO:0000313" key="1">
    <source>
        <dbReference type="EMBL" id="VAX01155.1"/>
    </source>
</evidence>
<organism evidence="1">
    <name type="scientific">hydrothermal vent metagenome</name>
    <dbReference type="NCBI Taxonomy" id="652676"/>
    <lineage>
        <taxon>unclassified sequences</taxon>
        <taxon>metagenomes</taxon>
        <taxon>ecological metagenomes</taxon>
    </lineage>
</organism>
<dbReference type="SUPFAM" id="SSF48695">
    <property type="entry name" value="Multiheme cytochromes"/>
    <property type="match status" value="1"/>
</dbReference>
<gene>
    <name evidence="1" type="ORF">MNBD_GAMMA20-1967</name>
</gene>
<sequence>MVKRYGFPLLMILLLAAGTPALAAAPLPDIPKAIKGEQCVEDTGFMRRNHMALLEHQRDDTVQRGIRSKKHSLKHCFTCHVVKDDDGQPVTAADPRHFCRACHDYAAVQVDCWQCHVSTPEPSATSVRGGQP</sequence>